<evidence type="ECO:0000256" key="1">
    <source>
        <dbReference type="SAM" id="Coils"/>
    </source>
</evidence>
<dbReference type="CDD" id="cd01948">
    <property type="entry name" value="EAL"/>
    <property type="match status" value="1"/>
</dbReference>
<keyword evidence="6" id="KW-1185">Reference proteome</keyword>
<evidence type="ECO:0000313" key="5">
    <source>
        <dbReference type="EMBL" id="MBK4718472.1"/>
    </source>
</evidence>
<dbReference type="InterPro" id="IPR050706">
    <property type="entry name" value="Cyclic-di-GMP_PDE-like"/>
</dbReference>
<dbReference type="Pfam" id="PF00563">
    <property type="entry name" value="EAL"/>
    <property type="match status" value="1"/>
</dbReference>
<dbReference type="Gene3D" id="3.20.20.450">
    <property type="entry name" value="EAL domain"/>
    <property type="match status" value="1"/>
</dbReference>
<evidence type="ECO:0000313" key="6">
    <source>
        <dbReference type="Proteomes" id="UP000654452"/>
    </source>
</evidence>
<dbReference type="PROSITE" id="PS50883">
    <property type="entry name" value="EAL"/>
    <property type="match status" value="1"/>
</dbReference>
<dbReference type="SMART" id="SM00052">
    <property type="entry name" value="EAL"/>
    <property type="match status" value="1"/>
</dbReference>
<feature type="region of interest" description="Disordered" evidence="2">
    <location>
        <begin position="119"/>
        <end position="166"/>
    </location>
</feature>
<feature type="compositionally biased region" description="Basic and acidic residues" evidence="2">
    <location>
        <begin position="119"/>
        <end position="129"/>
    </location>
</feature>
<evidence type="ECO:0000256" key="3">
    <source>
        <dbReference type="SAM" id="Phobius"/>
    </source>
</evidence>
<dbReference type="PANTHER" id="PTHR33121">
    <property type="entry name" value="CYCLIC DI-GMP PHOSPHODIESTERASE PDEF"/>
    <property type="match status" value="1"/>
</dbReference>
<protein>
    <submittedName>
        <fullName evidence="5">EAL domain-containing protein</fullName>
    </submittedName>
</protein>
<keyword evidence="3" id="KW-1133">Transmembrane helix</keyword>
<keyword evidence="3" id="KW-0472">Membrane</keyword>
<dbReference type="Proteomes" id="UP000654452">
    <property type="component" value="Unassembled WGS sequence"/>
</dbReference>
<keyword evidence="1" id="KW-0175">Coiled coil</keyword>
<evidence type="ECO:0000259" key="4">
    <source>
        <dbReference type="PROSITE" id="PS50883"/>
    </source>
</evidence>
<comment type="caution">
    <text evidence="5">The sequence shown here is derived from an EMBL/GenBank/DDBJ whole genome shotgun (WGS) entry which is preliminary data.</text>
</comment>
<name>A0ABS1HVL7_9PROT</name>
<sequence>MATLAAFLHGLAVVVAAASVALGLPELRSGTDPAVGWIGGGLVLLAGGVVDLHRRLARREREALRRLDRLQKSVDALADRLDRRVALETESATPAAAAAAHEAVLQEVKLLHMLVARLGESRSSGEREPPTTSGPVRPAPRDAMPAPQAPRSPDPSSPDPVPAAGAEAPTMDEAAVLEAVRDALATDRIDVHLQPIVSLPQRKHRFFEVFSRVRAADGALILPDRYLEIAERAGLMATIDNLLLVRCIQLIRETERRQHAIGFFCNMSAATLSDAAFMRQFLDLMVRNQTLVPKLVFELSQQELRAGGAVTMGILSQLARIGFRFSMDRVTDLDIDVDALLRHDIRYLKLDCALLLDPAMAQRVEDVRRRLDGTGIDLIAEKIETDAQLDAILRSGIDFGQGYLFGEPRPARRQP</sequence>
<dbReference type="RefSeq" id="WP_200484604.1">
    <property type="nucleotide sequence ID" value="NZ_JAEPIV010000002.1"/>
</dbReference>
<accession>A0ABS1HVL7</accession>
<reference evidence="5 6" key="1">
    <citation type="submission" date="2021-01" db="EMBL/GenBank/DDBJ databases">
        <title>Azospirillum sp. YIM DDC1 draft genome.</title>
        <authorList>
            <person name="Wang Y.-X."/>
        </authorList>
    </citation>
    <scope>NUCLEOTIDE SEQUENCE [LARGE SCALE GENOMIC DNA]</scope>
    <source>
        <strain evidence="5 6">YIM DDC1</strain>
    </source>
</reference>
<dbReference type="InterPro" id="IPR035919">
    <property type="entry name" value="EAL_sf"/>
</dbReference>
<dbReference type="EMBL" id="JAEPIV010000002">
    <property type="protein sequence ID" value="MBK4718472.1"/>
    <property type="molecule type" value="Genomic_DNA"/>
</dbReference>
<dbReference type="SUPFAM" id="SSF141868">
    <property type="entry name" value="EAL domain-like"/>
    <property type="match status" value="1"/>
</dbReference>
<feature type="coiled-coil region" evidence="1">
    <location>
        <begin position="53"/>
        <end position="80"/>
    </location>
</feature>
<keyword evidence="3" id="KW-0812">Transmembrane</keyword>
<dbReference type="PANTHER" id="PTHR33121:SF79">
    <property type="entry name" value="CYCLIC DI-GMP PHOSPHODIESTERASE PDED-RELATED"/>
    <property type="match status" value="1"/>
</dbReference>
<proteinExistence type="predicted"/>
<organism evidence="5 6">
    <name type="scientific">Azospirillum aestuarii</name>
    <dbReference type="NCBI Taxonomy" id="2802052"/>
    <lineage>
        <taxon>Bacteria</taxon>
        <taxon>Pseudomonadati</taxon>
        <taxon>Pseudomonadota</taxon>
        <taxon>Alphaproteobacteria</taxon>
        <taxon>Rhodospirillales</taxon>
        <taxon>Azospirillaceae</taxon>
        <taxon>Azospirillum</taxon>
    </lineage>
</organism>
<feature type="compositionally biased region" description="Pro residues" evidence="2">
    <location>
        <begin position="147"/>
        <end position="161"/>
    </location>
</feature>
<feature type="transmembrane region" description="Helical" evidence="3">
    <location>
        <begin position="33"/>
        <end position="52"/>
    </location>
</feature>
<evidence type="ECO:0000256" key="2">
    <source>
        <dbReference type="SAM" id="MobiDB-lite"/>
    </source>
</evidence>
<gene>
    <name evidence="5" type="ORF">JJL56_06295</name>
</gene>
<feature type="domain" description="EAL" evidence="4">
    <location>
        <begin position="173"/>
        <end position="415"/>
    </location>
</feature>
<dbReference type="InterPro" id="IPR001633">
    <property type="entry name" value="EAL_dom"/>
</dbReference>